<comment type="caution">
    <text evidence="6">The sequence shown here is derived from an EMBL/GenBank/DDBJ whole genome shotgun (WGS) entry which is preliminary data.</text>
</comment>
<dbReference type="InterPro" id="IPR036390">
    <property type="entry name" value="WH_DNA-bd_sf"/>
</dbReference>
<dbReference type="PRINTS" id="PR00039">
    <property type="entry name" value="HTHLYSR"/>
</dbReference>
<reference evidence="6 7" key="1">
    <citation type="submission" date="2024-04" db="EMBL/GenBank/DDBJ databases">
        <title>Human intestinal bacterial collection.</title>
        <authorList>
            <person name="Pauvert C."/>
            <person name="Hitch T.C.A."/>
            <person name="Clavel T."/>
        </authorList>
    </citation>
    <scope>NUCLEOTIDE SEQUENCE [LARGE SCALE GENOMIC DNA]</scope>
    <source>
        <strain evidence="6 7">CLA-AA-H249</strain>
    </source>
</reference>
<dbReference type="SUPFAM" id="SSF53850">
    <property type="entry name" value="Periplasmic binding protein-like II"/>
    <property type="match status" value="1"/>
</dbReference>
<dbReference type="Gene3D" id="1.10.10.10">
    <property type="entry name" value="Winged helix-like DNA-binding domain superfamily/Winged helix DNA-binding domain"/>
    <property type="match status" value="1"/>
</dbReference>
<dbReference type="InterPro" id="IPR000847">
    <property type="entry name" value="LysR_HTH_N"/>
</dbReference>
<evidence type="ECO:0000259" key="5">
    <source>
        <dbReference type="PROSITE" id="PS50931"/>
    </source>
</evidence>
<organism evidence="6 7">
    <name type="scientific">Anaerostipes amylophilus</name>
    <dbReference type="NCBI Taxonomy" id="2981779"/>
    <lineage>
        <taxon>Bacteria</taxon>
        <taxon>Bacillati</taxon>
        <taxon>Bacillota</taxon>
        <taxon>Clostridia</taxon>
        <taxon>Lachnospirales</taxon>
        <taxon>Lachnospiraceae</taxon>
        <taxon>Anaerostipes</taxon>
    </lineage>
</organism>
<evidence type="ECO:0000256" key="3">
    <source>
        <dbReference type="ARBA" id="ARBA00023125"/>
    </source>
</evidence>
<dbReference type="Pfam" id="PF00126">
    <property type="entry name" value="HTH_1"/>
    <property type="match status" value="1"/>
</dbReference>
<dbReference type="CDD" id="cd05466">
    <property type="entry name" value="PBP2_LTTR_substrate"/>
    <property type="match status" value="1"/>
</dbReference>
<keyword evidence="4" id="KW-0804">Transcription</keyword>
<sequence length="296" mass="34289">MTLAQLNYFVKVAENGHLTQTAKELLIAQPSLTQAIRKLEEELGFLLFEKKGRVLFLTKEGKEFLPYAKEVVEASKRAEQTKEHIYQRYTGNIRFAYTRPMPPNYIPNLLREFFKTNKDKKINIESYAAATSVILRDLKEDKIDFGFCSIGEKEDPDIKMITLMEYPIKLVVNQKDVLGKMKQLHPEDLMSKPGISYTEGSAMDREINEFFKEQEITPDIHYRTSSEEIQNFIASGLGWAFIAQNGTPMKKGLKILEMPEMTLKRETCLAMRKDRQLSKNAQNFLKFTLSYNENFL</sequence>
<dbReference type="SUPFAM" id="SSF46785">
    <property type="entry name" value="Winged helix' DNA-binding domain"/>
    <property type="match status" value="1"/>
</dbReference>
<evidence type="ECO:0000256" key="4">
    <source>
        <dbReference type="ARBA" id="ARBA00023163"/>
    </source>
</evidence>
<feature type="domain" description="HTH lysR-type" evidence="5">
    <location>
        <begin position="1"/>
        <end position="58"/>
    </location>
</feature>
<dbReference type="Pfam" id="PF03466">
    <property type="entry name" value="LysR_substrate"/>
    <property type="match status" value="1"/>
</dbReference>
<evidence type="ECO:0000256" key="1">
    <source>
        <dbReference type="ARBA" id="ARBA00009437"/>
    </source>
</evidence>
<evidence type="ECO:0000313" key="7">
    <source>
        <dbReference type="Proteomes" id="UP001482154"/>
    </source>
</evidence>
<keyword evidence="3" id="KW-0238">DNA-binding</keyword>
<dbReference type="Proteomes" id="UP001482154">
    <property type="component" value="Unassembled WGS sequence"/>
</dbReference>
<gene>
    <name evidence="6" type="ORF">AAAU51_00540</name>
</gene>
<keyword evidence="2" id="KW-0805">Transcription regulation</keyword>
<dbReference type="RefSeq" id="WP_022375350.1">
    <property type="nucleotide sequence ID" value="NZ_JBBNIN010000001.1"/>
</dbReference>
<keyword evidence="7" id="KW-1185">Reference proteome</keyword>
<proteinExistence type="inferred from homology"/>
<dbReference type="EMBL" id="JBBNIN010000001">
    <property type="protein sequence ID" value="MEQ2709675.1"/>
    <property type="molecule type" value="Genomic_DNA"/>
</dbReference>
<evidence type="ECO:0000313" key="6">
    <source>
        <dbReference type="EMBL" id="MEQ2709675.1"/>
    </source>
</evidence>
<protein>
    <submittedName>
        <fullName evidence="6">LysR family transcriptional regulator</fullName>
    </submittedName>
</protein>
<dbReference type="InterPro" id="IPR005119">
    <property type="entry name" value="LysR_subst-bd"/>
</dbReference>
<dbReference type="InterPro" id="IPR050950">
    <property type="entry name" value="HTH-type_LysR_regulators"/>
</dbReference>
<evidence type="ECO:0000256" key="2">
    <source>
        <dbReference type="ARBA" id="ARBA00023015"/>
    </source>
</evidence>
<accession>A0ABV1IR28</accession>
<dbReference type="Gene3D" id="3.40.190.290">
    <property type="match status" value="1"/>
</dbReference>
<dbReference type="PANTHER" id="PTHR30419">
    <property type="entry name" value="HTH-TYPE TRANSCRIPTIONAL REGULATOR YBHD"/>
    <property type="match status" value="1"/>
</dbReference>
<name>A0ABV1IR28_9FIRM</name>
<dbReference type="PROSITE" id="PS50931">
    <property type="entry name" value="HTH_LYSR"/>
    <property type="match status" value="1"/>
</dbReference>
<comment type="similarity">
    <text evidence="1">Belongs to the LysR transcriptional regulatory family.</text>
</comment>
<dbReference type="InterPro" id="IPR036388">
    <property type="entry name" value="WH-like_DNA-bd_sf"/>
</dbReference>